<dbReference type="Gene3D" id="3.10.580.10">
    <property type="entry name" value="CBS-domain"/>
    <property type="match status" value="1"/>
</dbReference>
<feature type="domain" description="CBS" evidence="3">
    <location>
        <begin position="92"/>
        <end position="149"/>
    </location>
</feature>
<comment type="caution">
    <text evidence="4">The sequence shown here is derived from an EMBL/GenBank/DDBJ whole genome shotgun (WGS) entry which is preliminary data.</text>
</comment>
<dbReference type="SMART" id="SM00116">
    <property type="entry name" value="CBS"/>
    <property type="match status" value="2"/>
</dbReference>
<dbReference type="EMBL" id="JACKVH010000012">
    <property type="protein sequence ID" value="MCV7379035.1"/>
    <property type="molecule type" value="Genomic_DNA"/>
</dbReference>
<dbReference type="PROSITE" id="PS51371">
    <property type="entry name" value="CBS"/>
    <property type="match status" value="2"/>
</dbReference>
<reference evidence="4" key="2">
    <citation type="submission" date="2020-07" db="EMBL/GenBank/DDBJ databases">
        <authorList>
            <person name="Pettersson B.M.F."/>
            <person name="Behra P.R.K."/>
            <person name="Ramesh M."/>
            <person name="Das S."/>
            <person name="Dasgupta S."/>
            <person name="Kirsebom L.A."/>
        </authorList>
    </citation>
    <scope>NUCLEOTIDE SEQUENCE</scope>
    <source>
        <strain evidence="4">CCUG 55640</strain>
    </source>
</reference>
<evidence type="ECO:0000259" key="3">
    <source>
        <dbReference type="PROSITE" id="PS51371"/>
    </source>
</evidence>
<protein>
    <submittedName>
        <fullName evidence="4">CBS domain-containing protein</fullName>
    </submittedName>
    <submittedName>
        <fullName evidence="5">Histidine kinase</fullName>
    </submittedName>
</protein>
<evidence type="ECO:0000313" key="5">
    <source>
        <dbReference type="EMBL" id="OQZ89216.1"/>
    </source>
</evidence>
<sequence>MGSGIREHCGVTGSSYPSPGSLPVSTVIGEPVARVVADATIADAASAMIAIDVGAVVVGDDERPAALVSERDVVRVVASGKDPATVWAHDVASTQLVWCDAEATIDQVAARMMDRYVRHILVERDGALVGIVSARDLLGVYSAYGADPETDSA</sequence>
<organism evidence="4 7">
    <name type="scientific">Mycobacterium alsense</name>
    <dbReference type="NCBI Taxonomy" id="324058"/>
    <lineage>
        <taxon>Bacteria</taxon>
        <taxon>Bacillati</taxon>
        <taxon>Actinomycetota</taxon>
        <taxon>Actinomycetes</taxon>
        <taxon>Mycobacteriales</taxon>
        <taxon>Mycobacteriaceae</taxon>
        <taxon>Mycobacterium</taxon>
    </lineage>
</organism>
<evidence type="ECO:0000313" key="4">
    <source>
        <dbReference type="EMBL" id="MCV7379035.1"/>
    </source>
</evidence>
<dbReference type="PANTHER" id="PTHR43080:SF2">
    <property type="entry name" value="CBS DOMAIN-CONTAINING PROTEIN"/>
    <property type="match status" value="1"/>
</dbReference>
<dbReference type="Pfam" id="PF00571">
    <property type="entry name" value="CBS"/>
    <property type="match status" value="2"/>
</dbReference>
<feature type="domain" description="CBS" evidence="3">
    <location>
        <begin position="28"/>
        <end position="83"/>
    </location>
</feature>
<reference evidence="5 6" key="1">
    <citation type="submission" date="2017-02" db="EMBL/GenBank/DDBJ databases">
        <title>The new phylogeny of genus Mycobacterium.</title>
        <authorList>
            <person name="Tortoli E."/>
            <person name="Trovato A."/>
            <person name="Cirillo D.M."/>
        </authorList>
    </citation>
    <scope>NUCLEOTIDE SEQUENCE [LARGE SCALE GENOMIC DNA]</scope>
    <source>
        <strain evidence="5 6">DSM 45230</strain>
    </source>
</reference>
<dbReference type="InterPro" id="IPR000644">
    <property type="entry name" value="CBS_dom"/>
</dbReference>
<dbReference type="InterPro" id="IPR051257">
    <property type="entry name" value="Diverse_CBS-Domain"/>
</dbReference>
<dbReference type="SUPFAM" id="SSF54631">
    <property type="entry name" value="CBS-domain pair"/>
    <property type="match status" value="1"/>
</dbReference>
<keyword evidence="6" id="KW-1185">Reference proteome</keyword>
<evidence type="ECO:0000313" key="7">
    <source>
        <dbReference type="Proteomes" id="UP001141650"/>
    </source>
</evidence>
<keyword evidence="5" id="KW-0808">Transferase</keyword>
<gene>
    <name evidence="5" type="ORF">BST11_18920</name>
    <name evidence="4" type="ORF">H7K38_10245</name>
</gene>
<evidence type="ECO:0000256" key="1">
    <source>
        <dbReference type="ARBA" id="ARBA00023122"/>
    </source>
</evidence>
<evidence type="ECO:0000256" key="2">
    <source>
        <dbReference type="PROSITE-ProRule" id="PRU00703"/>
    </source>
</evidence>
<dbReference type="Proteomes" id="UP001141650">
    <property type="component" value="Unassembled WGS sequence"/>
</dbReference>
<dbReference type="Proteomes" id="UP000192319">
    <property type="component" value="Unassembled WGS sequence"/>
</dbReference>
<dbReference type="PANTHER" id="PTHR43080">
    <property type="entry name" value="CBS DOMAIN-CONTAINING PROTEIN CBSX3, MITOCHONDRIAL"/>
    <property type="match status" value="1"/>
</dbReference>
<dbReference type="GO" id="GO:0016301">
    <property type="term" value="F:kinase activity"/>
    <property type="evidence" value="ECO:0007669"/>
    <property type="project" value="UniProtKB-KW"/>
</dbReference>
<dbReference type="EMBL" id="MVHD01000037">
    <property type="protein sequence ID" value="OQZ89216.1"/>
    <property type="molecule type" value="Genomic_DNA"/>
</dbReference>
<evidence type="ECO:0000313" key="6">
    <source>
        <dbReference type="Proteomes" id="UP000192319"/>
    </source>
</evidence>
<proteinExistence type="predicted"/>
<dbReference type="InterPro" id="IPR046342">
    <property type="entry name" value="CBS_dom_sf"/>
</dbReference>
<keyword evidence="1 2" id="KW-0129">CBS domain</keyword>
<dbReference type="AlphaFoldDB" id="A0AA41XPT1"/>
<accession>A0AA41XPT1</accession>
<name>A0AA41XPT1_9MYCO</name>
<keyword evidence="5" id="KW-0418">Kinase</keyword>
<reference evidence="4" key="3">
    <citation type="journal article" date="2022" name="BMC Genomics">
        <title>Comparative genome analysis of mycobacteria focusing on tRNA and non-coding RNA.</title>
        <authorList>
            <person name="Behra P.R.K."/>
            <person name="Pettersson B.M.F."/>
            <person name="Ramesh M."/>
            <person name="Das S."/>
            <person name="Dasgupta S."/>
            <person name="Kirsebom L.A."/>
        </authorList>
    </citation>
    <scope>NUCLEOTIDE SEQUENCE</scope>
    <source>
        <strain evidence="4">CCUG 55640</strain>
    </source>
</reference>